<dbReference type="GO" id="GO:0003735">
    <property type="term" value="F:structural constituent of ribosome"/>
    <property type="evidence" value="ECO:0007669"/>
    <property type="project" value="InterPro"/>
</dbReference>
<evidence type="ECO:0000256" key="4">
    <source>
        <dbReference type="ARBA" id="ARBA00035202"/>
    </source>
</evidence>
<dbReference type="InterPro" id="IPR043141">
    <property type="entry name" value="Ribosomal_uL10-like_sf"/>
</dbReference>
<proteinExistence type="inferred from homology"/>
<comment type="caution">
    <text evidence="6">The sequence shown here is derived from an EMBL/GenBank/DDBJ whole genome shotgun (WGS) entry which is preliminary data.</text>
</comment>
<evidence type="ECO:0000313" key="6">
    <source>
        <dbReference type="EMBL" id="MST68613.1"/>
    </source>
</evidence>
<dbReference type="Pfam" id="PF00466">
    <property type="entry name" value="Ribosomal_L10"/>
    <property type="match status" value="1"/>
</dbReference>
<dbReference type="GO" id="GO:0015934">
    <property type="term" value="C:large ribosomal subunit"/>
    <property type="evidence" value="ECO:0007669"/>
    <property type="project" value="InterPro"/>
</dbReference>
<dbReference type="InterPro" id="IPR047865">
    <property type="entry name" value="Ribosomal_uL10_bac_type"/>
</dbReference>
<dbReference type="InterPro" id="IPR022973">
    <property type="entry name" value="Ribosomal_uL10_bac"/>
</dbReference>
<comment type="subunit">
    <text evidence="5">Part of the ribosomal stalk of the 50S ribosomal subunit. The N-terminus interacts with L11 and the large rRNA to form the base of the stalk. The C-terminus forms an elongated spine to which L12 dimers bind in a sequential fashion forming a multimeric L10(L12)X complex.</text>
</comment>
<evidence type="ECO:0000256" key="3">
    <source>
        <dbReference type="ARBA" id="ARBA00023274"/>
    </source>
</evidence>
<evidence type="ECO:0000256" key="5">
    <source>
        <dbReference type="HAMAP-Rule" id="MF_00362"/>
    </source>
</evidence>
<comment type="function">
    <text evidence="5">Forms part of the ribosomal stalk, playing a central role in the interaction of the ribosome with GTP-bound translation factors.</text>
</comment>
<dbReference type="CDD" id="cd05797">
    <property type="entry name" value="Ribosomal_L10"/>
    <property type="match status" value="1"/>
</dbReference>
<gene>
    <name evidence="5" type="primary">rplJ</name>
    <name evidence="6" type="ORF">FYJ66_03275</name>
</gene>
<dbReference type="EMBL" id="VUNB01000002">
    <property type="protein sequence ID" value="MST68613.1"/>
    <property type="molecule type" value="Genomic_DNA"/>
</dbReference>
<accession>A0A6A8M728</accession>
<dbReference type="GO" id="GO:0006412">
    <property type="term" value="P:translation"/>
    <property type="evidence" value="ECO:0007669"/>
    <property type="project" value="UniProtKB-UniRule"/>
</dbReference>
<protein>
    <recommendedName>
        <fullName evidence="4 5">Large ribosomal subunit protein uL10</fullName>
    </recommendedName>
</protein>
<dbReference type="HAMAP" id="MF_00362">
    <property type="entry name" value="Ribosomal_uL10"/>
    <property type="match status" value="1"/>
</dbReference>
<keyword evidence="3 5" id="KW-0687">Ribonucleoprotein</keyword>
<reference evidence="6" key="1">
    <citation type="submission" date="2019-09" db="EMBL/GenBank/DDBJ databases">
        <title>In-depth cultivation of the pig gut microbiome towards novel bacterial diversity and tailored functional studies.</title>
        <authorList>
            <person name="Wylensek D."/>
            <person name="Hitch T.C.A."/>
            <person name="Clavel T."/>
        </authorList>
    </citation>
    <scope>NUCLEOTIDE SEQUENCE</scope>
    <source>
        <strain evidence="6">RF-744-FAT-WT-3</strain>
    </source>
</reference>
<dbReference type="InterPro" id="IPR001790">
    <property type="entry name" value="Ribosomal_uL10"/>
</dbReference>
<evidence type="ECO:0000256" key="2">
    <source>
        <dbReference type="ARBA" id="ARBA00022980"/>
    </source>
</evidence>
<dbReference type="PANTHER" id="PTHR11560">
    <property type="entry name" value="39S RIBOSOMAL PROTEIN L10, MITOCHONDRIAL"/>
    <property type="match status" value="1"/>
</dbReference>
<dbReference type="SUPFAM" id="SSF160369">
    <property type="entry name" value="Ribosomal protein L10-like"/>
    <property type="match status" value="1"/>
</dbReference>
<dbReference type="PROSITE" id="PS01109">
    <property type="entry name" value="RIBOSOMAL_L10"/>
    <property type="match status" value="1"/>
</dbReference>
<sequence length="176" mass="18913">MSVEAKAAKQVIIDEIKERFENSSSVVVVDYLGITVAEADALRKELREAGVQFTVYKNTLVKRAIEGTEYEELGECLKGSSALAFSSEDATAAARILNKAIKKYKKMAFKGGVLDGAVLTPEQVVALADIPSREELIARFMGSIQAPISKFARTLKAIVDEGGEEGAPQESEAAEA</sequence>
<dbReference type="AlphaFoldDB" id="A0A6A8M728"/>
<evidence type="ECO:0000256" key="1">
    <source>
        <dbReference type="ARBA" id="ARBA00008889"/>
    </source>
</evidence>
<dbReference type="GO" id="GO:0070180">
    <property type="term" value="F:large ribosomal subunit rRNA binding"/>
    <property type="evidence" value="ECO:0007669"/>
    <property type="project" value="UniProtKB-UniRule"/>
</dbReference>
<keyword evidence="5" id="KW-0699">rRNA-binding</keyword>
<name>A0A6A8M728_9FIRM</name>
<organism evidence="6">
    <name type="scientific">Baileyella intestinalis</name>
    <dbReference type="NCBI Taxonomy" id="2606709"/>
    <lineage>
        <taxon>Bacteria</taxon>
        <taxon>Bacillati</taxon>
        <taxon>Bacillota</taxon>
        <taxon>Clostridia</taxon>
        <taxon>Peptostreptococcales</taxon>
        <taxon>Anaerovoracaceae</taxon>
        <taxon>Baileyella</taxon>
    </lineage>
</organism>
<keyword evidence="2 5" id="KW-0689">Ribosomal protein</keyword>
<dbReference type="NCBIfam" id="NF000955">
    <property type="entry name" value="PRK00099.1-1"/>
    <property type="match status" value="1"/>
</dbReference>
<dbReference type="Gene3D" id="3.30.70.1730">
    <property type="match status" value="1"/>
</dbReference>
<dbReference type="RefSeq" id="WP_154572078.1">
    <property type="nucleotide sequence ID" value="NZ_VUNB01000002.1"/>
</dbReference>
<keyword evidence="5" id="KW-0694">RNA-binding</keyword>
<dbReference type="Gene3D" id="6.10.250.290">
    <property type="match status" value="1"/>
</dbReference>
<comment type="similarity">
    <text evidence="1 5">Belongs to the universal ribosomal protein uL10 family.</text>
</comment>
<dbReference type="InterPro" id="IPR002363">
    <property type="entry name" value="Ribosomal_uL10_CS_bac"/>
</dbReference>